<reference evidence="1 2" key="1">
    <citation type="submission" date="2019-05" db="EMBL/GenBank/DDBJ databases">
        <title>Another draft genome of Portunus trituberculatus and its Hox gene families provides insights of decapod evolution.</title>
        <authorList>
            <person name="Jeong J.-H."/>
            <person name="Song I."/>
            <person name="Kim S."/>
            <person name="Choi T."/>
            <person name="Kim D."/>
            <person name="Ryu S."/>
            <person name="Kim W."/>
        </authorList>
    </citation>
    <scope>NUCLEOTIDE SEQUENCE [LARGE SCALE GENOMIC DNA]</scope>
    <source>
        <tissue evidence="1">Muscle</tissue>
    </source>
</reference>
<sequence length="12" mass="1218">MKPGLGVFVSPS</sequence>
<proteinExistence type="predicted"/>
<gene>
    <name evidence="1" type="ORF">E2C01_055006</name>
</gene>
<evidence type="ECO:0000313" key="2">
    <source>
        <dbReference type="Proteomes" id="UP000324222"/>
    </source>
</evidence>
<evidence type="ECO:0000313" key="1">
    <source>
        <dbReference type="EMBL" id="MPC60944.1"/>
    </source>
</evidence>
<dbReference type="EMBL" id="VSRR010018061">
    <property type="protein sequence ID" value="MPC60944.1"/>
    <property type="molecule type" value="Genomic_DNA"/>
</dbReference>
<keyword evidence="2" id="KW-1185">Reference proteome</keyword>
<comment type="caution">
    <text evidence="1">The sequence shown here is derived from an EMBL/GenBank/DDBJ whole genome shotgun (WGS) entry which is preliminary data.</text>
</comment>
<dbReference type="Proteomes" id="UP000324222">
    <property type="component" value="Unassembled WGS sequence"/>
</dbReference>
<accession>A0A5B7GWG9</accession>
<protein>
    <submittedName>
        <fullName evidence="1">Uncharacterized protein</fullName>
    </submittedName>
</protein>
<name>A0A5B7GWG9_PORTR</name>
<organism evidence="1 2">
    <name type="scientific">Portunus trituberculatus</name>
    <name type="common">Swimming crab</name>
    <name type="synonym">Neptunus trituberculatus</name>
    <dbReference type="NCBI Taxonomy" id="210409"/>
    <lineage>
        <taxon>Eukaryota</taxon>
        <taxon>Metazoa</taxon>
        <taxon>Ecdysozoa</taxon>
        <taxon>Arthropoda</taxon>
        <taxon>Crustacea</taxon>
        <taxon>Multicrustacea</taxon>
        <taxon>Malacostraca</taxon>
        <taxon>Eumalacostraca</taxon>
        <taxon>Eucarida</taxon>
        <taxon>Decapoda</taxon>
        <taxon>Pleocyemata</taxon>
        <taxon>Brachyura</taxon>
        <taxon>Eubrachyura</taxon>
        <taxon>Portunoidea</taxon>
        <taxon>Portunidae</taxon>
        <taxon>Portuninae</taxon>
        <taxon>Portunus</taxon>
    </lineage>
</organism>